<evidence type="ECO:0000313" key="1">
    <source>
        <dbReference type="EMBL" id="GAA0570274.1"/>
    </source>
</evidence>
<evidence type="ECO:0000313" key="2">
    <source>
        <dbReference type="Proteomes" id="UP001501588"/>
    </source>
</evidence>
<proteinExistence type="predicted"/>
<dbReference type="EMBL" id="BAAAFZ010000008">
    <property type="protein sequence ID" value="GAA0570274.1"/>
    <property type="molecule type" value="Genomic_DNA"/>
</dbReference>
<gene>
    <name evidence="1" type="ORF">GCM10009416_06010</name>
</gene>
<name>A0ABP3PLW5_9PROT</name>
<protein>
    <submittedName>
        <fullName evidence="1">Uncharacterized protein</fullName>
    </submittedName>
</protein>
<sequence>MWRTEELSFELDDEATSDPVVTAVVGTPDGPLRFMAEPRMDGNALVLIGLHTFGDLLRPNSVGVANLRIVADMVMERMGFDGIVVEGAVRTTGANPGHRKGRVRFARRLRPDAPP</sequence>
<comment type="caution">
    <text evidence="1">The sequence shown here is derived from an EMBL/GenBank/DDBJ whole genome shotgun (WGS) entry which is preliminary data.</text>
</comment>
<accession>A0ABP3PLW5</accession>
<keyword evidence="2" id="KW-1185">Reference proteome</keyword>
<dbReference type="Proteomes" id="UP001501588">
    <property type="component" value="Unassembled WGS sequence"/>
</dbReference>
<organism evidence="1 2">
    <name type="scientific">Craurococcus roseus</name>
    <dbReference type="NCBI Taxonomy" id="77585"/>
    <lineage>
        <taxon>Bacteria</taxon>
        <taxon>Pseudomonadati</taxon>
        <taxon>Pseudomonadota</taxon>
        <taxon>Alphaproteobacteria</taxon>
        <taxon>Acetobacterales</taxon>
        <taxon>Acetobacteraceae</taxon>
        <taxon>Craurococcus</taxon>
    </lineage>
</organism>
<reference evidence="2" key="1">
    <citation type="journal article" date="2019" name="Int. J. Syst. Evol. Microbiol.">
        <title>The Global Catalogue of Microorganisms (GCM) 10K type strain sequencing project: providing services to taxonomists for standard genome sequencing and annotation.</title>
        <authorList>
            <consortium name="The Broad Institute Genomics Platform"/>
            <consortium name="The Broad Institute Genome Sequencing Center for Infectious Disease"/>
            <person name="Wu L."/>
            <person name="Ma J."/>
        </authorList>
    </citation>
    <scope>NUCLEOTIDE SEQUENCE [LARGE SCALE GENOMIC DNA]</scope>
    <source>
        <strain evidence="2">JCM 9933</strain>
    </source>
</reference>